<dbReference type="Proteomes" id="UP000639643">
    <property type="component" value="Unassembled WGS sequence"/>
</dbReference>
<feature type="region of interest" description="Disordered" evidence="1">
    <location>
        <begin position="1"/>
        <end position="67"/>
    </location>
</feature>
<reference evidence="2" key="1">
    <citation type="journal article" date="2020" name="Phytopathology">
        <title>Genome Sequence Resources of Colletotrichum truncatum, C. plurivorum, C. musicola, and C. sojae: Four Species Pathogenic to Soybean (Glycine max).</title>
        <authorList>
            <person name="Rogerio F."/>
            <person name="Boufleur T.R."/>
            <person name="Ciampi-Guillardi M."/>
            <person name="Sukno S.A."/>
            <person name="Thon M.R."/>
            <person name="Massola Junior N.S."/>
            <person name="Baroncelli R."/>
        </authorList>
    </citation>
    <scope>NUCLEOTIDE SEQUENCE</scope>
    <source>
        <strain evidence="2">LFN0074</strain>
    </source>
</reference>
<keyword evidence="3" id="KW-1185">Reference proteome</keyword>
<organism evidence="2 3">
    <name type="scientific">Colletotrichum musicola</name>
    <dbReference type="NCBI Taxonomy" id="2175873"/>
    <lineage>
        <taxon>Eukaryota</taxon>
        <taxon>Fungi</taxon>
        <taxon>Dikarya</taxon>
        <taxon>Ascomycota</taxon>
        <taxon>Pezizomycotina</taxon>
        <taxon>Sordariomycetes</taxon>
        <taxon>Hypocreomycetidae</taxon>
        <taxon>Glomerellales</taxon>
        <taxon>Glomerellaceae</taxon>
        <taxon>Colletotrichum</taxon>
        <taxon>Colletotrichum orchidearum species complex</taxon>
    </lineage>
</organism>
<proteinExistence type="predicted"/>
<evidence type="ECO:0000313" key="2">
    <source>
        <dbReference type="EMBL" id="KAF6842332.1"/>
    </source>
</evidence>
<feature type="compositionally biased region" description="Basic and acidic residues" evidence="1">
    <location>
        <begin position="37"/>
        <end position="53"/>
    </location>
</feature>
<accession>A0A8H6NTL0</accession>
<evidence type="ECO:0000313" key="3">
    <source>
        <dbReference type="Proteomes" id="UP000639643"/>
    </source>
</evidence>
<name>A0A8H6NTL0_9PEZI</name>
<protein>
    <submittedName>
        <fullName evidence="2">Uncharacterized protein</fullName>
    </submittedName>
</protein>
<comment type="caution">
    <text evidence="2">The sequence shown here is derived from an EMBL/GenBank/DDBJ whole genome shotgun (WGS) entry which is preliminary data.</text>
</comment>
<evidence type="ECO:0000256" key="1">
    <source>
        <dbReference type="SAM" id="MobiDB-lite"/>
    </source>
</evidence>
<sequence length="111" mass="11760">MKPSDATSDPGSSKARPVQVHASLCVPSTRPPSRVGLKKEIMSVDKAGKDRPHLTGNQRSRPSLSSQLREPLNAWAYRRTAPADAVQGVPALAVGVDSFTPSSSPSGTWAR</sequence>
<feature type="compositionally biased region" description="Polar residues" evidence="1">
    <location>
        <begin position="1"/>
        <end position="11"/>
    </location>
</feature>
<dbReference type="AlphaFoldDB" id="A0A8H6NTL0"/>
<dbReference type="EMBL" id="WIGM01000075">
    <property type="protein sequence ID" value="KAF6842332.1"/>
    <property type="molecule type" value="Genomic_DNA"/>
</dbReference>
<feature type="compositionally biased region" description="Low complexity" evidence="1">
    <location>
        <begin position="58"/>
        <end position="67"/>
    </location>
</feature>
<gene>
    <name evidence="2" type="ORF">CMUS01_03223</name>
</gene>